<name>A0AA36I644_9DINO</name>
<proteinExistence type="predicted"/>
<feature type="compositionally biased region" description="Basic and acidic residues" evidence="1">
    <location>
        <begin position="93"/>
        <end position="113"/>
    </location>
</feature>
<organism evidence="2 3">
    <name type="scientific">Effrenium voratum</name>
    <dbReference type="NCBI Taxonomy" id="2562239"/>
    <lineage>
        <taxon>Eukaryota</taxon>
        <taxon>Sar</taxon>
        <taxon>Alveolata</taxon>
        <taxon>Dinophyceae</taxon>
        <taxon>Suessiales</taxon>
        <taxon>Symbiodiniaceae</taxon>
        <taxon>Effrenium</taxon>
    </lineage>
</organism>
<feature type="region of interest" description="Disordered" evidence="1">
    <location>
        <begin position="1"/>
        <end position="139"/>
    </location>
</feature>
<comment type="caution">
    <text evidence="2">The sequence shown here is derived from an EMBL/GenBank/DDBJ whole genome shotgun (WGS) entry which is preliminary data.</text>
</comment>
<keyword evidence="3" id="KW-1185">Reference proteome</keyword>
<gene>
    <name evidence="2" type="ORF">EVOR1521_LOCUS8777</name>
</gene>
<sequence length="162" mass="17541">MGLETQTRRVPAKTGSTGSRMKDVQRKLDLSLEDLVEESKTGTGKGTRKRRRREPPEQPSDAQGAPPAAQADAAAQEGPRAQDGSGSSDSEAEPEKAPRREQAPAPRRVEHATGARRTGRPPASLLPGRQARKRPTGPHFWPQLKAMGFGVLSFQGEVRGCW</sequence>
<feature type="compositionally biased region" description="Low complexity" evidence="1">
    <location>
        <begin position="59"/>
        <end position="82"/>
    </location>
</feature>
<feature type="non-terminal residue" evidence="2">
    <location>
        <position position="162"/>
    </location>
</feature>
<feature type="compositionally biased region" description="Basic and acidic residues" evidence="1">
    <location>
        <begin position="20"/>
        <end position="30"/>
    </location>
</feature>
<dbReference type="AlphaFoldDB" id="A0AA36I644"/>
<dbReference type="Proteomes" id="UP001178507">
    <property type="component" value="Unassembled WGS sequence"/>
</dbReference>
<reference evidence="2" key="1">
    <citation type="submission" date="2023-08" db="EMBL/GenBank/DDBJ databases">
        <authorList>
            <person name="Chen Y."/>
            <person name="Shah S."/>
            <person name="Dougan E. K."/>
            <person name="Thang M."/>
            <person name="Chan C."/>
        </authorList>
    </citation>
    <scope>NUCLEOTIDE SEQUENCE</scope>
</reference>
<protein>
    <submittedName>
        <fullName evidence="2">Uncharacterized protein</fullName>
    </submittedName>
</protein>
<dbReference type="EMBL" id="CAUJNA010000767">
    <property type="protein sequence ID" value="CAJ1380966.1"/>
    <property type="molecule type" value="Genomic_DNA"/>
</dbReference>
<evidence type="ECO:0000256" key="1">
    <source>
        <dbReference type="SAM" id="MobiDB-lite"/>
    </source>
</evidence>
<accession>A0AA36I644</accession>
<evidence type="ECO:0000313" key="2">
    <source>
        <dbReference type="EMBL" id="CAJ1380966.1"/>
    </source>
</evidence>
<evidence type="ECO:0000313" key="3">
    <source>
        <dbReference type="Proteomes" id="UP001178507"/>
    </source>
</evidence>